<reference evidence="5" key="1">
    <citation type="submission" date="2015-07" db="EMBL/GenBank/DDBJ databases">
        <title>Draft genome sequence of Acetobacterium bakii DSM 8293, a potential psychrophilic chemical producer through syngas fermentation.</title>
        <authorList>
            <person name="Song Y."/>
            <person name="Hwang S."/>
            <person name="Cho B.-K."/>
        </authorList>
    </citation>
    <scope>NUCLEOTIDE SEQUENCE [LARGE SCALE GENOMIC DNA]</scope>
    <source>
        <strain evidence="5">DSM 8239</strain>
    </source>
</reference>
<dbReference type="InterPro" id="IPR015421">
    <property type="entry name" value="PyrdxlP-dep_Trfase_major"/>
</dbReference>
<dbReference type="AlphaFoldDB" id="A0A0L6U4B6"/>
<dbReference type="EMBL" id="LGYO01000011">
    <property type="protein sequence ID" value="KNZ42660.1"/>
    <property type="molecule type" value="Genomic_DNA"/>
</dbReference>
<comment type="similarity">
    <text evidence="3">Belongs to the class-III pyridoxal-phosphate-dependent aminotransferase family.</text>
</comment>
<evidence type="ECO:0000313" key="5">
    <source>
        <dbReference type="Proteomes" id="UP000036873"/>
    </source>
</evidence>
<dbReference type="SUPFAM" id="SSF53383">
    <property type="entry name" value="PLP-dependent transferases"/>
    <property type="match status" value="1"/>
</dbReference>
<dbReference type="PROSITE" id="PS00600">
    <property type="entry name" value="AA_TRANSFER_CLASS_3"/>
    <property type="match status" value="1"/>
</dbReference>
<evidence type="ECO:0000256" key="2">
    <source>
        <dbReference type="ARBA" id="ARBA00022898"/>
    </source>
</evidence>
<keyword evidence="5" id="KW-1185">Reference proteome</keyword>
<dbReference type="Proteomes" id="UP000036873">
    <property type="component" value="Unassembled WGS sequence"/>
</dbReference>
<dbReference type="PATRIC" id="fig|52689.4.peg.261"/>
<organism evidence="4 5">
    <name type="scientific">Acetobacterium bakii</name>
    <dbReference type="NCBI Taxonomy" id="52689"/>
    <lineage>
        <taxon>Bacteria</taxon>
        <taxon>Bacillati</taxon>
        <taxon>Bacillota</taxon>
        <taxon>Clostridia</taxon>
        <taxon>Eubacteriales</taxon>
        <taxon>Eubacteriaceae</taxon>
        <taxon>Acetobacterium</taxon>
    </lineage>
</organism>
<dbReference type="InterPro" id="IPR049704">
    <property type="entry name" value="Aminotrans_3_PPA_site"/>
</dbReference>
<evidence type="ECO:0000313" key="4">
    <source>
        <dbReference type="EMBL" id="KNZ42660.1"/>
    </source>
</evidence>
<dbReference type="STRING" id="52689.AKG39_05850"/>
<dbReference type="Pfam" id="PF00202">
    <property type="entry name" value="Aminotran_3"/>
    <property type="match status" value="1"/>
</dbReference>
<protein>
    <recommendedName>
        <fullName evidence="6">Aminotransferase class III</fullName>
    </recommendedName>
</protein>
<dbReference type="PANTHER" id="PTHR43713:SF3">
    <property type="entry name" value="GLUTAMATE-1-SEMIALDEHYDE 2,1-AMINOMUTASE 1, CHLOROPLASTIC-RELATED"/>
    <property type="match status" value="1"/>
</dbReference>
<proteinExistence type="inferred from homology"/>
<dbReference type="GO" id="GO:0008483">
    <property type="term" value="F:transaminase activity"/>
    <property type="evidence" value="ECO:0007669"/>
    <property type="project" value="InterPro"/>
</dbReference>
<sequence>MDKYKKSNELLKKARELTPLGAQTYSKSFRYYCEGYSPSFIERGKGSHLWDVDGNEYIDFVCALGPITVGYNDERINEAIIKQLEKGIIFSQPSPISIELAEKLVEIIPCAEMVRFVKNGSDATEAAVRLARAYTGKDIIVSCGYHGMHDWYIGSTANHRGIPKEIRQLTKSVDYNNAGALEKLLSEYEGQIAGVILEPIQGNGPEEGYLQRLRELTQENGAVLIFDEVVSGFRYAMGGASELYNVAPDLIAFGKGMANGMPISAVAGKKEIIDLISEGVFVSTTFGGETLSMAAAIKTIEILETENAFEKFWSLGKHMKEGLENLISQNNLGDVLLISGLGPHCGLIFKGIGDLSYLDINTTYQQKMIEEGILSLGINNINLSHSKEEIDAYLIAADMGMHDIKKAINNNSIAGMTKGGKIEPIFKR</sequence>
<gene>
    <name evidence="4" type="ORF">AKG39_05850</name>
</gene>
<dbReference type="Gene3D" id="3.90.1150.10">
    <property type="entry name" value="Aspartate Aminotransferase, domain 1"/>
    <property type="match status" value="1"/>
</dbReference>
<dbReference type="GO" id="GO:0030170">
    <property type="term" value="F:pyridoxal phosphate binding"/>
    <property type="evidence" value="ECO:0007669"/>
    <property type="project" value="InterPro"/>
</dbReference>
<evidence type="ECO:0000256" key="3">
    <source>
        <dbReference type="RuleBase" id="RU003560"/>
    </source>
</evidence>
<evidence type="ECO:0000256" key="1">
    <source>
        <dbReference type="ARBA" id="ARBA00001933"/>
    </source>
</evidence>
<dbReference type="Gene3D" id="3.40.640.10">
    <property type="entry name" value="Type I PLP-dependent aspartate aminotransferase-like (Major domain)"/>
    <property type="match status" value="1"/>
</dbReference>
<comment type="cofactor">
    <cofactor evidence="1">
        <name>pyridoxal 5'-phosphate</name>
        <dbReference type="ChEBI" id="CHEBI:597326"/>
    </cofactor>
</comment>
<dbReference type="RefSeq" id="WP_050739427.1">
    <property type="nucleotide sequence ID" value="NZ_LGYO01000011.1"/>
</dbReference>
<dbReference type="PANTHER" id="PTHR43713">
    <property type="entry name" value="GLUTAMATE-1-SEMIALDEHYDE 2,1-AMINOMUTASE"/>
    <property type="match status" value="1"/>
</dbReference>
<evidence type="ECO:0008006" key="6">
    <source>
        <dbReference type="Google" id="ProtNLM"/>
    </source>
</evidence>
<name>A0A0L6U4B6_9FIRM</name>
<dbReference type="CDD" id="cd00610">
    <property type="entry name" value="OAT_like"/>
    <property type="match status" value="1"/>
</dbReference>
<comment type="caution">
    <text evidence="4">The sequence shown here is derived from an EMBL/GenBank/DDBJ whole genome shotgun (WGS) entry which is preliminary data.</text>
</comment>
<accession>A0A0L6U4B6</accession>
<dbReference type="OrthoDB" id="9807885at2"/>
<dbReference type="InterPro" id="IPR005814">
    <property type="entry name" value="Aminotrans_3"/>
</dbReference>
<dbReference type="InterPro" id="IPR015422">
    <property type="entry name" value="PyrdxlP-dep_Trfase_small"/>
</dbReference>
<keyword evidence="2 3" id="KW-0663">Pyridoxal phosphate</keyword>
<dbReference type="InterPro" id="IPR015424">
    <property type="entry name" value="PyrdxlP-dep_Trfase"/>
</dbReference>